<dbReference type="PROSITE" id="PS52004">
    <property type="entry name" value="KS3_2"/>
    <property type="match status" value="2"/>
</dbReference>
<dbReference type="InterPro" id="IPR013968">
    <property type="entry name" value="PKS_KR"/>
</dbReference>
<evidence type="ECO:0000256" key="5">
    <source>
        <dbReference type="ARBA" id="ARBA00006432"/>
    </source>
</evidence>
<comment type="similarity">
    <text evidence="5">Belongs to the ATP-dependent AMP-binding enzyme family.</text>
</comment>
<evidence type="ECO:0000256" key="10">
    <source>
        <dbReference type="ARBA" id="ARBA00022737"/>
    </source>
</evidence>
<dbReference type="InterPro" id="IPR049900">
    <property type="entry name" value="PKS_mFAS_DH"/>
</dbReference>
<evidence type="ECO:0000256" key="9">
    <source>
        <dbReference type="ARBA" id="ARBA00022679"/>
    </source>
</evidence>
<dbReference type="Pfam" id="PF14765">
    <property type="entry name" value="PS-DH"/>
    <property type="match status" value="1"/>
</dbReference>
<dbReference type="Gene3D" id="1.10.1240.100">
    <property type="match status" value="1"/>
</dbReference>
<evidence type="ECO:0000256" key="1">
    <source>
        <dbReference type="ARBA" id="ARBA00001957"/>
    </source>
</evidence>
<evidence type="ECO:0000259" key="13">
    <source>
        <dbReference type="PROSITE" id="PS52004"/>
    </source>
</evidence>
<dbReference type="SUPFAM" id="SSF51735">
    <property type="entry name" value="NAD(P)-binding Rossmann-fold domains"/>
    <property type="match status" value="3"/>
</dbReference>
<dbReference type="CDD" id="cd08953">
    <property type="entry name" value="KR_2_SDR_x"/>
    <property type="match status" value="2"/>
</dbReference>
<keyword evidence="7" id="KW-0963">Cytoplasm</keyword>
<dbReference type="InterPro" id="IPR014030">
    <property type="entry name" value="Ketoacyl_synth_N"/>
</dbReference>
<dbReference type="RefSeq" id="WP_188615939.1">
    <property type="nucleotide sequence ID" value="NZ_BMJT01000016.1"/>
</dbReference>
<feature type="domain" description="PKS/mFAS DH" evidence="14">
    <location>
        <begin position="1732"/>
        <end position="2023"/>
    </location>
</feature>
<keyword evidence="9" id="KW-0808">Transferase</keyword>
<dbReference type="Gene3D" id="2.30.38.10">
    <property type="entry name" value="Luciferase, Domain 3"/>
    <property type="match status" value="1"/>
</dbReference>
<dbReference type="SUPFAM" id="SSF52777">
    <property type="entry name" value="CoA-dependent acyltransferases"/>
    <property type="match status" value="2"/>
</dbReference>
<dbReference type="InterPro" id="IPR018201">
    <property type="entry name" value="Ketoacyl_synth_AS"/>
</dbReference>
<dbReference type="InterPro" id="IPR000073">
    <property type="entry name" value="AB_hydrolase_1"/>
</dbReference>
<dbReference type="InterPro" id="IPR020845">
    <property type="entry name" value="AMP-binding_CS"/>
</dbReference>
<dbReference type="GO" id="GO:0005737">
    <property type="term" value="C:cytoplasm"/>
    <property type="evidence" value="ECO:0007669"/>
    <property type="project" value="UniProtKB-SubCell"/>
</dbReference>
<proteinExistence type="inferred from homology"/>
<dbReference type="SMART" id="SM00823">
    <property type="entry name" value="PKS_PP"/>
    <property type="match status" value="3"/>
</dbReference>
<comment type="cofactor">
    <cofactor evidence="1">
        <name>pantetheine 4'-phosphate</name>
        <dbReference type="ChEBI" id="CHEBI:47942"/>
    </cofactor>
</comment>
<dbReference type="SUPFAM" id="SSF53474">
    <property type="entry name" value="alpha/beta-Hydrolases"/>
    <property type="match status" value="1"/>
</dbReference>
<dbReference type="PANTHER" id="PTHR43775:SF37">
    <property type="entry name" value="SI:DKEY-61P9.11"/>
    <property type="match status" value="1"/>
</dbReference>
<dbReference type="InterPro" id="IPR000873">
    <property type="entry name" value="AMP-dep_synth/lig_dom"/>
</dbReference>
<dbReference type="PANTHER" id="PTHR43775">
    <property type="entry name" value="FATTY ACID SYNTHASE"/>
    <property type="match status" value="1"/>
</dbReference>
<evidence type="ECO:0000256" key="2">
    <source>
        <dbReference type="ARBA" id="ARBA00003299"/>
    </source>
</evidence>
<dbReference type="SMART" id="SM00822">
    <property type="entry name" value="PKS_KR"/>
    <property type="match status" value="2"/>
</dbReference>
<dbReference type="Pfam" id="PF22336">
    <property type="entry name" value="RhiE-like_linker"/>
    <property type="match status" value="2"/>
</dbReference>
<comment type="function">
    <text evidence="2">Involved in some intermediate steps for the synthesis of the antibiotic polyketide bacillaene which is involved in secondary metabolism.</text>
</comment>
<dbReference type="NCBIfam" id="TIGR01733">
    <property type="entry name" value="AA-adenyl-dom"/>
    <property type="match status" value="1"/>
</dbReference>
<dbReference type="SUPFAM" id="SSF56801">
    <property type="entry name" value="Acetyl-CoA synthetase-like"/>
    <property type="match status" value="1"/>
</dbReference>
<evidence type="ECO:0000313" key="16">
    <source>
        <dbReference type="Proteomes" id="UP000616608"/>
    </source>
</evidence>
<dbReference type="Gene3D" id="3.40.50.1820">
    <property type="entry name" value="alpha/beta hydrolase"/>
    <property type="match status" value="1"/>
</dbReference>
<dbReference type="EMBL" id="BMJT01000016">
    <property type="protein sequence ID" value="GGG33704.1"/>
    <property type="molecule type" value="Genomic_DNA"/>
</dbReference>
<dbReference type="FunFam" id="3.40.50.980:FF:000001">
    <property type="entry name" value="Non-ribosomal peptide synthetase"/>
    <property type="match status" value="1"/>
</dbReference>
<dbReference type="InterPro" id="IPR009081">
    <property type="entry name" value="PP-bd_ACP"/>
</dbReference>
<dbReference type="InterPro" id="IPR032821">
    <property type="entry name" value="PKS_assoc"/>
</dbReference>
<evidence type="ECO:0008006" key="17">
    <source>
        <dbReference type="Google" id="ProtNLM"/>
    </source>
</evidence>
<dbReference type="InterPro" id="IPR042104">
    <property type="entry name" value="PKS_dehydratase_sf"/>
</dbReference>
<keyword evidence="6" id="KW-0596">Phosphopantetheine</keyword>
<evidence type="ECO:0000256" key="3">
    <source>
        <dbReference type="ARBA" id="ARBA00004496"/>
    </source>
</evidence>
<dbReference type="InterPro" id="IPR010071">
    <property type="entry name" value="AA_adenyl_dom"/>
</dbReference>
<dbReference type="Gene3D" id="3.30.70.3290">
    <property type="match status" value="1"/>
</dbReference>
<dbReference type="InterPro" id="IPR025110">
    <property type="entry name" value="AMP-bd_C"/>
</dbReference>
<dbReference type="Pfam" id="PF00550">
    <property type="entry name" value="PP-binding"/>
    <property type="match status" value="3"/>
</dbReference>
<dbReference type="PROSITE" id="PS52019">
    <property type="entry name" value="PKS_MFAS_DH"/>
    <property type="match status" value="1"/>
</dbReference>
<dbReference type="InterPro" id="IPR014031">
    <property type="entry name" value="Ketoacyl_synth_C"/>
</dbReference>
<dbReference type="InterPro" id="IPR036736">
    <property type="entry name" value="ACP-like_sf"/>
</dbReference>
<dbReference type="InterPro" id="IPR020841">
    <property type="entry name" value="PKS_Beta-ketoAc_synthase_dom"/>
</dbReference>
<feature type="domain" description="Ketosynthase family 3 (KS3)" evidence="13">
    <location>
        <begin position="1130"/>
        <end position="1564"/>
    </location>
</feature>
<evidence type="ECO:0000256" key="7">
    <source>
        <dbReference type="ARBA" id="ARBA00022490"/>
    </source>
</evidence>
<comment type="caution">
    <text evidence="15">The sequence shown here is derived from an EMBL/GenBank/DDBJ whole genome shotgun (WGS) entry which is preliminary data.</text>
</comment>
<name>A0A917GAJ3_9BACI</name>
<dbReference type="CDD" id="cd00833">
    <property type="entry name" value="PKS"/>
    <property type="match status" value="2"/>
</dbReference>
<dbReference type="InterPro" id="IPR057326">
    <property type="entry name" value="KR_dom"/>
</dbReference>
<dbReference type="GO" id="GO:0031177">
    <property type="term" value="F:phosphopantetheine binding"/>
    <property type="evidence" value="ECO:0007669"/>
    <property type="project" value="InterPro"/>
</dbReference>
<feature type="active site" description="Proton acceptor; for dehydratase activity" evidence="11">
    <location>
        <position position="1778"/>
    </location>
</feature>
<evidence type="ECO:0000259" key="14">
    <source>
        <dbReference type="PROSITE" id="PS52019"/>
    </source>
</evidence>
<comment type="subcellular location">
    <subcellularLocation>
        <location evidence="3">Cytoplasm</location>
    </subcellularLocation>
</comment>
<dbReference type="InterPro" id="IPR020806">
    <property type="entry name" value="PKS_PP-bd"/>
</dbReference>
<gene>
    <name evidence="15" type="ORF">GCM10007425_30510</name>
</gene>
<evidence type="ECO:0000256" key="6">
    <source>
        <dbReference type="ARBA" id="ARBA00022450"/>
    </source>
</evidence>
<keyword evidence="10" id="KW-0677">Repeat</keyword>
<comment type="pathway">
    <text evidence="4">Antibiotic biosynthesis; bacillaene biosynthesis.</text>
</comment>
<evidence type="ECO:0000259" key="12">
    <source>
        <dbReference type="PROSITE" id="PS50075"/>
    </source>
</evidence>
<feature type="domain" description="Ketosynthase family 3 (KS3)" evidence="13">
    <location>
        <begin position="2670"/>
        <end position="3101"/>
    </location>
</feature>
<dbReference type="SMART" id="SM00826">
    <property type="entry name" value="PKS_DH"/>
    <property type="match status" value="1"/>
</dbReference>
<feature type="domain" description="Carrier" evidence="12">
    <location>
        <begin position="1019"/>
        <end position="1093"/>
    </location>
</feature>
<dbReference type="Pfam" id="PF02801">
    <property type="entry name" value="Ketoacyl-synt_C"/>
    <property type="match status" value="2"/>
</dbReference>
<feature type="domain" description="Carrier" evidence="12">
    <location>
        <begin position="4141"/>
        <end position="4215"/>
    </location>
</feature>
<reference evidence="15" key="2">
    <citation type="submission" date="2020-09" db="EMBL/GenBank/DDBJ databases">
        <authorList>
            <person name="Sun Q."/>
            <person name="Zhou Y."/>
        </authorList>
    </citation>
    <scope>NUCLEOTIDE SEQUENCE</scope>
    <source>
        <strain evidence="15">CGMCC 1.15760</strain>
    </source>
</reference>
<dbReference type="Pfam" id="PF13193">
    <property type="entry name" value="AMP-binding_C"/>
    <property type="match status" value="1"/>
</dbReference>
<dbReference type="PROSITE" id="PS50075">
    <property type="entry name" value="CARRIER"/>
    <property type="match status" value="3"/>
</dbReference>
<dbReference type="Pfam" id="PF08659">
    <property type="entry name" value="KR"/>
    <property type="match status" value="2"/>
</dbReference>
<dbReference type="InterPro" id="IPR036291">
    <property type="entry name" value="NAD(P)-bd_dom_sf"/>
</dbReference>
<dbReference type="InterPro" id="IPR054514">
    <property type="entry name" value="RhiE-like_linker"/>
</dbReference>
<accession>A0A917GAJ3</accession>
<dbReference type="Pfam" id="PF21089">
    <property type="entry name" value="PKS_DH_N"/>
    <property type="match status" value="1"/>
</dbReference>
<dbReference type="InterPro" id="IPR023213">
    <property type="entry name" value="CAT-like_dom_sf"/>
</dbReference>
<organism evidence="15 16">
    <name type="scientific">Lysinibacillus alkalisoli</name>
    <dbReference type="NCBI Taxonomy" id="1911548"/>
    <lineage>
        <taxon>Bacteria</taxon>
        <taxon>Bacillati</taxon>
        <taxon>Bacillota</taxon>
        <taxon>Bacilli</taxon>
        <taxon>Bacillales</taxon>
        <taxon>Bacillaceae</taxon>
        <taxon>Lysinibacillus</taxon>
    </lineage>
</organism>
<dbReference type="InterPro" id="IPR049552">
    <property type="entry name" value="PKS_DH_N"/>
</dbReference>
<dbReference type="FunFam" id="3.40.47.10:FF:000019">
    <property type="entry name" value="Polyketide synthase type I"/>
    <property type="match status" value="2"/>
</dbReference>
<dbReference type="Gene3D" id="3.40.50.720">
    <property type="entry name" value="NAD(P)-binding Rossmann-like Domain"/>
    <property type="match status" value="2"/>
</dbReference>
<keyword evidence="16" id="KW-1185">Reference proteome</keyword>
<dbReference type="Pfam" id="PF00109">
    <property type="entry name" value="ketoacyl-synt"/>
    <property type="match status" value="2"/>
</dbReference>
<keyword evidence="8" id="KW-0597">Phosphoprotein</keyword>
<dbReference type="PROSITE" id="PS00606">
    <property type="entry name" value="KS3_1"/>
    <property type="match status" value="1"/>
</dbReference>
<dbReference type="InterPro" id="IPR045851">
    <property type="entry name" value="AMP-bd_C_sf"/>
</dbReference>
<feature type="region of interest" description="C-terminal hotdog fold" evidence="11">
    <location>
        <begin position="1880"/>
        <end position="2023"/>
    </location>
</feature>
<dbReference type="GO" id="GO:0006633">
    <property type="term" value="P:fatty acid biosynthetic process"/>
    <property type="evidence" value="ECO:0007669"/>
    <property type="project" value="InterPro"/>
</dbReference>
<dbReference type="InterPro" id="IPR020807">
    <property type="entry name" value="PKS_DH"/>
</dbReference>
<dbReference type="Gene3D" id="3.30.300.30">
    <property type="match status" value="1"/>
</dbReference>
<dbReference type="Pfam" id="PF21394">
    <property type="entry name" value="Beta-ketacyl_N"/>
    <property type="match status" value="1"/>
</dbReference>
<feature type="region of interest" description="N-terminal hotdog fold" evidence="11">
    <location>
        <begin position="1732"/>
        <end position="1865"/>
    </location>
</feature>
<dbReference type="GO" id="GO:0004315">
    <property type="term" value="F:3-oxoacyl-[acyl-carrier-protein] synthase activity"/>
    <property type="evidence" value="ECO:0007669"/>
    <property type="project" value="InterPro"/>
</dbReference>
<dbReference type="Gene3D" id="3.40.50.980">
    <property type="match status" value="2"/>
</dbReference>
<dbReference type="InterPro" id="IPR001242">
    <property type="entry name" value="Condensation_dom"/>
</dbReference>
<evidence type="ECO:0000256" key="4">
    <source>
        <dbReference type="ARBA" id="ARBA00004789"/>
    </source>
</evidence>
<feature type="active site" description="Proton donor; for dehydratase activity" evidence="11">
    <location>
        <position position="1940"/>
    </location>
</feature>
<dbReference type="Gene3D" id="3.10.129.110">
    <property type="entry name" value="Polyketide synthase dehydratase"/>
    <property type="match status" value="1"/>
</dbReference>
<evidence type="ECO:0000256" key="11">
    <source>
        <dbReference type="PROSITE-ProRule" id="PRU01363"/>
    </source>
</evidence>
<dbReference type="Pfam" id="PF00561">
    <property type="entry name" value="Abhydrolase_1"/>
    <property type="match status" value="1"/>
</dbReference>
<dbReference type="SUPFAM" id="SSF47336">
    <property type="entry name" value="ACP-like"/>
    <property type="match status" value="3"/>
</dbReference>
<dbReference type="Gene3D" id="3.40.47.10">
    <property type="match status" value="2"/>
</dbReference>
<reference evidence="15" key="1">
    <citation type="journal article" date="2014" name="Int. J. Syst. Evol. Microbiol.">
        <title>Complete genome sequence of Corynebacterium casei LMG S-19264T (=DSM 44701T), isolated from a smear-ripened cheese.</title>
        <authorList>
            <consortium name="US DOE Joint Genome Institute (JGI-PGF)"/>
            <person name="Walter F."/>
            <person name="Albersmeier A."/>
            <person name="Kalinowski J."/>
            <person name="Ruckert C."/>
        </authorList>
    </citation>
    <scope>NUCLEOTIDE SEQUENCE</scope>
    <source>
        <strain evidence="15">CGMCC 1.15760</strain>
    </source>
</reference>
<dbReference type="SUPFAM" id="SSF53901">
    <property type="entry name" value="Thiolase-like"/>
    <property type="match status" value="2"/>
</dbReference>
<evidence type="ECO:0000256" key="8">
    <source>
        <dbReference type="ARBA" id="ARBA00022553"/>
    </source>
</evidence>
<dbReference type="InterPro" id="IPR049551">
    <property type="entry name" value="PKS_DH_C"/>
</dbReference>
<dbReference type="Pfam" id="PF00501">
    <property type="entry name" value="AMP-binding"/>
    <property type="match status" value="1"/>
</dbReference>
<dbReference type="InterPro" id="IPR049490">
    <property type="entry name" value="C883_1060-like_KR_N"/>
</dbReference>
<protein>
    <recommendedName>
        <fullName evidence="17">Amino acid adenylation domain-containing protein</fullName>
    </recommendedName>
</protein>
<dbReference type="InterPro" id="IPR050091">
    <property type="entry name" value="PKS_NRPS_Biosynth_Enz"/>
</dbReference>
<feature type="domain" description="Carrier" evidence="12">
    <location>
        <begin position="2521"/>
        <end position="2597"/>
    </location>
</feature>
<evidence type="ECO:0000313" key="15">
    <source>
        <dbReference type="EMBL" id="GGG33704.1"/>
    </source>
</evidence>
<dbReference type="GO" id="GO:0004312">
    <property type="term" value="F:fatty acid synthase activity"/>
    <property type="evidence" value="ECO:0007669"/>
    <property type="project" value="TreeGrafter"/>
</dbReference>
<dbReference type="Gene3D" id="3.30.559.10">
    <property type="entry name" value="Chloramphenicol acetyltransferase-like domain"/>
    <property type="match status" value="1"/>
</dbReference>
<dbReference type="PROSITE" id="PS00455">
    <property type="entry name" value="AMP_BINDING"/>
    <property type="match status" value="1"/>
</dbReference>
<dbReference type="InterPro" id="IPR016039">
    <property type="entry name" value="Thiolase-like"/>
</dbReference>
<dbReference type="Proteomes" id="UP000616608">
    <property type="component" value="Unassembled WGS sequence"/>
</dbReference>
<dbReference type="InterPro" id="IPR029058">
    <property type="entry name" value="AB_hydrolase_fold"/>
</dbReference>
<dbReference type="Pfam" id="PF16197">
    <property type="entry name" value="KAsynt_C_assoc"/>
    <property type="match status" value="1"/>
</dbReference>
<dbReference type="Gene3D" id="1.10.1200.10">
    <property type="entry name" value="ACP-like"/>
    <property type="match status" value="3"/>
</dbReference>
<dbReference type="SMART" id="SM00825">
    <property type="entry name" value="PKS_KS"/>
    <property type="match status" value="2"/>
</dbReference>
<dbReference type="Pfam" id="PF00668">
    <property type="entry name" value="Condensation"/>
    <property type="match status" value="1"/>
</dbReference>
<sequence length="4602" mass="519936">MKNPTREGIYKKVESNEIDMKVAIERLTGKSINISNSLEVDYTAGFNLSKGQEALWTVYKLFPNATAYNVPMAYQLNSNFDSEAFYYALQAVIKKHPSLRTVFKDDKGQGIKQYILDSLEVPVLKVDIMEDPKESLVSSMQSEAYKPFSLEEGPLINATLYHVDKKPVSVLINIHHIIFDGLSMQIFLNDLQEYYVQWKNNRNITLTHKDLTTFKDFVIWEDTMIHSDRGSASKEFWLNIVKDSISPIKLPYISSEKEVEKFKGANYSITLEKNTLEKVKNFSFDYYHSLYSIMLSVYSLLLKKYTEENVVMGIPMANRAQVDFENVIGFFMNMTLFDNIVENEDTFLSLVKRNEDKLFDAMEHSSYPLYQVSNDTNKSQLFNTAFYYQNWVEEIEKINSREESFLGEPILEIHQQGEFDLTLEIIEMKETVDICFKYNPTLYEQSIIEKMAEHYVHLLKSVLDNPEQKLTSLHVLTEEELNNTLLNWNNTKFDYNPTPTHELFEQAALMYPASVAVSVGEISMTYQELNSYSNRLANLLKKRGVNHGDLVGVCLTRTPKLLASLLAIHKAGAAYVPLDPIYPRDRVHYMIEHSELRFIITESELSKDVAIDGITPILLDLDHKFIESESSLVLNEQPTSMDDTAYVIYTSGSTGKPKGVEVLHEGLTNFLSYMKDTLDIQSSEKFFSLTTICFDIAGLELFLPIISGASVEIGTDEDIRDGSAIKRVLEERSINVVQGTPSNWRMIKESGWLPEAQMKLLVGGERVDQDIKQFLTQQGSKVWNVYGPTETTIWSTISPLTFNGPITIGRPIGNTQVYVLNSDLLPVPNGVSGDLYIAGDGLSKGYYKNLELTKKSFIPNPLVPHTTMYKTGDLARYLKNGEIEYIGRSDQQVKLRGFRLELGEIEAVLKTNKNVSEAVVVLRNNKQHVPQLVGFIQQVADKGREFIKELLQDLSNKLPGYMIPSKVIIVKNFPLTLNQKIDRKVLRDLDEDTLRTKFEVKNVSGNQTLEGKKDNDLKQVMVTSLIKLISVTNEIDKFDIDVSLNIGEYGFDSISYTKLAQKISQLYEIDIKPNIFYQYSTIESLAHHLSTHYQEKLESLVLSVSEEKIGVRKPVSEEKVTVSEDIPLTKEPIAVVGMWGKMPQSHDLGEFWDSLFNDKDLIEEVPASRWDWREFDGNPMTDGNKISSKWGGFIPNVDKFDPSFFGISPFEANSMDPQQRLILESVWNTIENSGHRPSEFSGSSTGVFIGSSGSDFMGTVGEKIENYTLTGIARSVLANRVSYLLNLTGPSEPVDTACSSGLVAMHRAIAAIQSGECEQAIAGAVNVILNPFASIAASKVGMLSVDGRCKAFDSSANGYVRGEGVATVLLKPLSKALEEHDYIYAVVRGSAVNHGGKANSFTAPNPNAQTDLLIKAYQKANINPSMVSYIEAHGTGTELGDPIEIDGLKAAFNQLYKEWGLEIPSEPHCGIGSVKSNIGHLEAAAGMAGLIKILLCMQHEVLPSNVHLKEKNPYIDLDHSPFYLVREKEEWKSMKGDKQDDFSRIAGVSSFGFGGSNAHIVLQDYEHTVEEDNGDKSYIIPLAAQTDEELKGVALSLRAFLLREKPIKQKALYNLKNISYTLQVGRDGMKSRFSTVVSSEEELLEKLDAFLKDSKQGQFYHHTLKKRKPHPDLLEHQDIDDLLQNKRLKDIAYQWAIGNSINWELLYKEDANQIQRVPLPSYPFKGESFPIHNKKGQESVKRSKPLEQQHPMLEKSDMVTDNICEVFLTGNEYFIKDHVVDQQRVMPGVAYLEMSLAATKRSFPNYKVNLIKNIVWSKPLIIGENVDEKIEIYLEETNQSELSYSFTSKRNLLSSGKLAFQQPLEELSPVDLPAIKERCSYQKSKEDCYQLFRENDFKYGPSFQVIESIHHSNSESLAFINVPDDRKQIKDYTLHPSIMDGALQTIILLLGEGRDNKELLLPFAIGEVQIHRPLLEKCYVYGVLKNGEDNVRKYDIYLTDLSGNILVYIKDYSLRMVKAPEKKKLNPIHFYEPIWMESSIQLGQDLHAEKEVEIIFDNNPSRYAEWIKSENVVLVKTGDSFRKEGSMLYSINPMNDKDIELLFKEIRTQLTYVPNNMSIFWPLSSVGLTVKQKFSHSAEAIFSLVKTLMTQGVNRADITYVYDCASKDLNTVFDQAISGLAKTIVIEQPNILVRTVGIDSIYKTANQLHELVRQERSEESKDVRYLEDKRYVKSIVKARVENQLLKDIEPTFKDEGVYIISGGAGTIGLFLAKSIVQHAKKPYLYLLGRSGLCKELNGQLEYLEKLGASVSYLQADVSKSKDVHHAFEIIKEKHENIDGIFHAAGIIKDSYLLKKSLEDFRQVIQPKVFGTINIEEAIKDFDVDLFILFSSISSITGNIGQSDYAYANSYLNEFAEWKENRKDKKGKTISISWPLWQNGGMKVDSRVTEMMKKKWGVSPLSDAHAIRTINVAVKQTANQLIPLEGDVMKIDEVLQVKSIEQTNKSIEVSETNEDSEFNQQELQESTIEYLKEVISKATEVPSYKIDEEEAFEVYGIDSVMILKLNAELETIFGDISKTLFFEYQNTSELADYFIEYHSSQLIELLGLKNNEDQLVNHTEILNQEDTFEDKEIIKEPQLEELLKPEVGKEEKYKESNTHEYTPTVNHHVFDDDIAIIGIDGQYPMAKNLEMFWENLKDGKNCITEIPSDRWDYKEYFTEQKGERGKTYSKWGGFLDDVDKFDPLFFNISPLEAQMLDPQERLFIQTVWHTLEDAGYTRKKLADKNVGVYVGAMWGQYQLYGGEIEEGVIVTPTSSYASIANRVSFFFNFNGPSLTLDTMCSSSLTTIHLACESIRNGEIDMAIAGGVNLTIHPNKHIFLSQTKFASSEGLCRSFGEGGDGYVPGEGVGAVLLKPLKKAIEDNDRIYSVIKGSVVNHGGKTNGYTVPNPKAQENLIKKALDKTGIDPRTISYIEAHGTGTALGDPIEITGISKAFGKYTKDRNFCSIGSVKSNIGHCESAAGIAGITKIVLQLKHKKLVPSIHSDVLNSNINFEQTPFYVQQKYEDWEQPVLVKDGREIRLPRRAGISSFGAGGANAHIILEEYEPSIIEESKEDSSPQLLVLSAKNKEQLNEYAKSMVKFLSQDQGNMREFVRSQLSVEQKQKAQAIPNFREAILKELSDILTVSPSDLDIYTSFDEYGMGLVELKALVSTFKDNYNITLDINLEENVSSVMEKVNPSIKVESHSTTIPFNDIAYTLQTGREEMEERLAIVASSSEEAVEKLLEYCNGNESSNKIYHNNFDQSHGNTDFLFTGKEGKRFIKDLILNKQLDKLAHLWVSGIDIAWNLLHEGLPKTKVTVPKYPFAKERCWVTDDFPLMKKGANIHPLVHEIDANLSLTKGGVVYKTFLTKEMIESLANPYSYRVMMLEVIKVALQQVNENMKVQNLELVQPDIVSGEDIHLYIHLENKDELIKFNVCVGEEEKTLAQGVAKYDGQLLNNSPLPVTAILNKLQTGVTRAFSPENLIMECKYNDQEMVIEWKNNSIRHDYFYDQTLVSEVLKVIEKCFGVITEEGIKVIHEVYTSQGFGTEGMVYVQKAEEDIFNIAFINYNGDICAKWEGCSYKENNELVLDRFFYKPFWKEVEQTVKPLKENRKVLIIEPEGFEELVTQLKNHHVHDVVYQAKPSTRTNQLTNEVWEMDCTLEGTVRLLKETQDIDVIYFLGGLTQSLEVNSTDIERFAEIQDKGVIQLYRIVRAIETGLPNKKVQLKVVTNNVQILSENEVNYPYSASLIGFSKSLAKEYKNITVSCMDIALEDSHNDNALLIAGEETATRVKEVAFRNGKRFERILLPEKLSGNSNSAYKKNGVYFIVGGMGNVGHKLSLYLAENYKAKLVITGRTALNVQLREKVKAIEEKGGEVLYIQADLMDQEGMERAVKQAIHHFGKINGVIHSAMNFAYEVISNINEEKLKEELGSKAVGSLILFNALKGQDLDFLLFFSSGEAFTGNVGWSSYAAGCTFKDAFASHISSRLSYPVQIINWGFWDNELDEFMGMLKSKGIHPIQTRIGMEALEKVLSHQTKQVMALNVEDNVLTLMGVELPEVNIATSSSNTFNKDLSAKKQTKDIYAKPVDIVSITLDKEALKQKVELFVKEIFSRVLKLSAQKIENDKEFSFYGVDSLIVTDIHQEFEKELDEKLHVMLLLENTTVTDVTEYLIENNSEVLIRKFGGSVIEKQNVQPMPVSEVEINLFSQVINEPTEESLMPHNVLTDKVYASTSMLINPNIEILSITEQSKVSEMLYEYGDKYSNGTLKAIKDQVMNKSDVTFNPDNMYHMMINTSFNKKIEVFTIGEGVPILLVPAIGLTAPIWTNQLKSWSDKYQLIVIHHPGYGISELPKQITNEVVAVIFKEVLQTLGIERKIHVIGSCFGGVVSQFFAKEYPELLASLTLSGSFYKNFGLPDIKVEDLTIEQMIEGASMISAGVNQDFDVVVENIEMDTRLAIIENARELLNKSQCVDPLVVMRYITQILTLSGKEWLSDIKVPTMCIAGNFDTIVSPSISREISELVPDGTYMEIKGSGHYPYLTHTEDFDQKVLPFIEKQENAVLA</sequence>
<dbReference type="Gene3D" id="3.30.559.30">
    <property type="entry name" value="Nonribosomal peptide synthetase, condensation domain"/>
    <property type="match status" value="1"/>
</dbReference>